<keyword evidence="2" id="KW-0472">Membrane</keyword>
<keyword evidence="2" id="KW-0812">Transmembrane</keyword>
<feature type="compositionally biased region" description="Low complexity" evidence="1">
    <location>
        <begin position="51"/>
        <end position="79"/>
    </location>
</feature>
<evidence type="ECO:0000313" key="4">
    <source>
        <dbReference type="Proteomes" id="UP000294887"/>
    </source>
</evidence>
<sequence length="758" mass="82313">MSSSGGMSQLLKGIMIGIVLILAIVGTMSLLDKSKSPDDYTNINNSTSRDSSNIPAPSISINPQNSTNTENSDNNTNNNAEQSGQLTSNQEKTNADEIADSTKDADKPVLEEEEPEKPEELQFGMLTVSSINPDNKEKLNASFVILNKENTEVAKTSNVNTATYKLPVGEYKITATLTPAATPSDRPIPTVEKTQQLSISADSKTDQVFELKPPLTIGILQVSAVSTSAGNKAVRSNFIVQKDNGETVATRNNVTNSLFKLNAGSYKVTVRSGSISDFRTVVVEAGESTQETFKLQEAAAQGRVLIRVFDTRSSTPVNADITISDVQGNLVQELKSVTKTEISLAQGNYKIRVAGPTGQSNKNIRVIAGQSLSEIFRFDAPQVAVNTTETSTTNVSDDTETSGNSSDNGIQITENVTIKAVEPQQETNQVDTQPAIEPVPEADEAAVQNASITILARNAADNRPLKSNIYIQTPAGQHLDKKIYVDSGTFELAPGVYKITVRSKNRKNNVKTIRISANQQLNETFLMDNLTAPDTTERSATPAPQKPAKPVNNGIIPSGFLNVLMQADNNQNGSNQNLNTHFIVATKAGKKIVELTSVKSGNFKLDTGQYTVTAIHKNQRRSQNVTIRENQNTRLIFRTSDFGVRKGLLRSRIIDEAGRPLKGNLLVKDMRGRIVARANGVSIGEFELAPIRHTVSVNYRGLSGSEVVRVASGETTIQTFTIASNSPAPANRNVQKNDTQELKRIIRDKIKEEIQKQF</sequence>
<evidence type="ECO:0000256" key="1">
    <source>
        <dbReference type="SAM" id="MobiDB-lite"/>
    </source>
</evidence>
<keyword evidence="2" id="KW-1133">Transmembrane helix</keyword>
<comment type="caution">
    <text evidence="3">The sequence shown here is derived from an EMBL/GenBank/DDBJ whole genome shotgun (WGS) entry which is preliminary data.</text>
</comment>
<reference evidence="3 4" key="1">
    <citation type="submission" date="2019-03" db="EMBL/GenBank/DDBJ databases">
        <title>Genomic Encyclopedia of Type Strains, Phase IV (KMG-IV): sequencing the most valuable type-strain genomes for metagenomic binning, comparative biology and taxonomic classification.</title>
        <authorList>
            <person name="Goeker M."/>
        </authorList>
    </citation>
    <scope>NUCLEOTIDE SEQUENCE [LARGE SCALE GENOMIC DNA]</scope>
    <source>
        <strain evidence="3 4">DSM 24830</strain>
    </source>
</reference>
<protein>
    <submittedName>
        <fullName evidence="3">Uncharacterized protein</fullName>
    </submittedName>
</protein>
<feature type="transmembrane region" description="Helical" evidence="2">
    <location>
        <begin position="12"/>
        <end position="31"/>
    </location>
</feature>
<feature type="compositionally biased region" description="Low complexity" evidence="1">
    <location>
        <begin position="387"/>
        <end position="396"/>
    </location>
</feature>
<dbReference type="AlphaFoldDB" id="A0A4V2P8C9"/>
<feature type="compositionally biased region" description="Basic and acidic residues" evidence="1">
    <location>
        <begin position="100"/>
        <end position="110"/>
    </location>
</feature>
<feature type="region of interest" description="Disordered" evidence="1">
    <location>
        <begin position="387"/>
        <end position="409"/>
    </location>
</feature>
<proteinExistence type="predicted"/>
<dbReference type="EMBL" id="SMFQ01000004">
    <property type="protein sequence ID" value="TCJ85275.1"/>
    <property type="molecule type" value="Genomic_DNA"/>
</dbReference>
<feature type="compositionally biased region" description="Polar residues" evidence="1">
    <location>
        <begin position="39"/>
        <end position="50"/>
    </location>
</feature>
<evidence type="ECO:0000313" key="3">
    <source>
        <dbReference type="EMBL" id="TCJ85275.1"/>
    </source>
</evidence>
<dbReference type="RefSeq" id="WP_131906976.1">
    <property type="nucleotide sequence ID" value="NZ_BAAAFU010000001.1"/>
</dbReference>
<name>A0A4V2P8C9_9GAMM</name>
<dbReference type="Proteomes" id="UP000294887">
    <property type="component" value="Unassembled WGS sequence"/>
</dbReference>
<evidence type="ECO:0000256" key="2">
    <source>
        <dbReference type="SAM" id="Phobius"/>
    </source>
</evidence>
<keyword evidence="4" id="KW-1185">Reference proteome</keyword>
<accession>A0A4V2P8C9</accession>
<feature type="region of interest" description="Disordered" evidence="1">
    <location>
        <begin position="34"/>
        <end position="120"/>
    </location>
</feature>
<dbReference type="OrthoDB" id="5622493at2"/>
<gene>
    <name evidence="3" type="ORF">EV695_3244</name>
</gene>
<feature type="compositionally biased region" description="Polar residues" evidence="1">
    <location>
        <begin position="80"/>
        <end position="92"/>
    </location>
</feature>
<organism evidence="3 4">
    <name type="scientific">Cocleimonas flava</name>
    <dbReference type="NCBI Taxonomy" id="634765"/>
    <lineage>
        <taxon>Bacteria</taxon>
        <taxon>Pseudomonadati</taxon>
        <taxon>Pseudomonadota</taxon>
        <taxon>Gammaproteobacteria</taxon>
        <taxon>Thiotrichales</taxon>
        <taxon>Thiotrichaceae</taxon>
        <taxon>Cocleimonas</taxon>
    </lineage>
</organism>